<keyword evidence="3" id="KW-1185">Reference proteome</keyword>
<organism evidence="2 3">
    <name type="scientific">Exiguobacterium antarcticum</name>
    <dbReference type="NCBI Taxonomy" id="132920"/>
    <lineage>
        <taxon>Bacteria</taxon>
        <taxon>Bacillati</taxon>
        <taxon>Bacillota</taxon>
        <taxon>Bacilli</taxon>
        <taxon>Bacillales</taxon>
        <taxon>Bacillales Family XII. Incertae Sedis</taxon>
        <taxon>Exiguobacterium</taxon>
    </lineage>
</organism>
<evidence type="ECO:0000256" key="1">
    <source>
        <dbReference type="SAM" id="MobiDB-lite"/>
    </source>
</evidence>
<name>A0ABT6R0M5_9BACL</name>
<accession>A0ABT6R0M5</accession>
<dbReference type="InterPro" id="IPR014717">
    <property type="entry name" value="Transl_elong_EF1B/ribsomal_bS6"/>
</dbReference>
<evidence type="ECO:0008006" key="4">
    <source>
        <dbReference type="Google" id="ProtNLM"/>
    </source>
</evidence>
<proteinExistence type="predicted"/>
<dbReference type="Gene3D" id="3.30.70.60">
    <property type="match status" value="1"/>
</dbReference>
<comment type="caution">
    <text evidence="2">The sequence shown here is derived from an EMBL/GenBank/DDBJ whole genome shotgun (WGS) entry which is preliminary data.</text>
</comment>
<dbReference type="EMBL" id="JASBQV010000006">
    <property type="protein sequence ID" value="MDI3234497.1"/>
    <property type="molecule type" value="Genomic_DNA"/>
</dbReference>
<evidence type="ECO:0000313" key="3">
    <source>
        <dbReference type="Proteomes" id="UP001243286"/>
    </source>
</evidence>
<gene>
    <name evidence="2" type="ORF">QK289_05715</name>
</gene>
<dbReference type="RefSeq" id="WP_282355321.1">
    <property type="nucleotide sequence ID" value="NZ_JASBQV010000006.1"/>
</dbReference>
<feature type="region of interest" description="Disordered" evidence="1">
    <location>
        <begin position="221"/>
        <end position="243"/>
    </location>
</feature>
<protein>
    <recommendedName>
        <fullName evidence="4">Pilus assembly protein PilO</fullName>
    </recommendedName>
</protein>
<reference evidence="2 3" key="1">
    <citation type="submission" date="2023-04" db="EMBL/GenBank/DDBJ databases">
        <title>Antarctic isolates genomes.</title>
        <authorList>
            <person name="Dimov S.G."/>
        </authorList>
    </citation>
    <scope>NUCLEOTIDE SEQUENCE [LARGE SCALE GENOMIC DNA]</scope>
    <source>
        <strain evidence="2 3">AL19</strain>
    </source>
</reference>
<evidence type="ECO:0000313" key="2">
    <source>
        <dbReference type="EMBL" id="MDI3234497.1"/>
    </source>
</evidence>
<dbReference type="Proteomes" id="UP001243286">
    <property type="component" value="Unassembled WGS sequence"/>
</dbReference>
<sequence length="243" mass="26151">MKRYSGFILLALTILLVVGGLSYFGYTTYTTYQELNRTEATLEREQMALEAAKANEQKVDVAESSFLQKQVPVVPANDDVIDAINAASQIAGVKVQAITFGAVGTEAAPASPVQSTPAVDGAMATESETEAAATAETPVATTTATALPASLTVEAPSYLELMAFLKQIERTDRITILRQIQLTGPDEPGPGSQTIILEDELMSFTVEIESYYRPDLTQLIPDKQTPLQETTPKSDPFVDVTDN</sequence>